<comment type="caution">
    <text evidence="1">The sequence shown here is derived from an EMBL/GenBank/DDBJ whole genome shotgun (WGS) entry which is preliminary data.</text>
</comment>
<dbReference type="Proteomes" id="UP000663848">
    <property type="component" value="Unassembled WGS sequence"/>
</dbReference>
<feature type="non-terminal residue" evidence="1">
    <location>
        <position position="1"/>
    </location>
</feature>
<evidence type="ECO:0000313" key="1">
    <source>
        <dbReference type="EMBL" id="CAF4977626.1"/>
    </source>
</evidence>
<accession>A0A821ZDW5</accession>
<dbReference type="AlphaFoldDB" id="A0A821ZDW5"/>
<proteinExistence type="predicted"/>
<name>A0A821ZDW5_9BILA</name>
<organism evidence="1 2">
    <name type="scientific">Rotaria socialis</name>
    <dbReference type="NCBI Taxonomy" id="392032"/>
    <lineage>
        <taxon>Eukaryota</taxon>
        <taxon>Metazoa</taxon>
        <taxon>Spiralia</taxon>
        <taxon>Gnathifera</taxon>
        <taxon>Rotifera</taxon>
        <taxon>Eurotatoria</taxon>
        <taxon>Bdelloidea</taxon>
        <taxon>Philodinida</taxon>
        <taxon>Philodinidae</taxon>
        <taxon>Rotaria</taxon>
    </lineage>
</organism>
<gene>
    <name evidence="1" type="ORF">QYT958_LOCUS35844</name>
</gene>
<sequence>MIAVGTPPILCFEYPWTNINLRVWPQLRHWLHLPDYIDPPLATQLITDFFQFLFACQQWR</sequence>
<dbReference type="EMBL" id="CAJOBR010027698">
    <property type="protein sequence ID" value="CAF4977626.1"/>
    <property type="molecule type" value="Genomic_DNA"/>
</dbReference>
<protein>
    <submittedName>
        <fullName evidence="1">Uncharacterized protein</fullName>
    </submittedName>
</protein>
<reference evidence="1" key="1">
    <citation type="submission" date="2021-02" db="EMBL/GenBank/DDBJ databases">
        <authorList>
            <person name="Nowell W R."/>
        </authorList>
    </citation>
    <scope>NUCLEOTIDE SEQUENCE</scope>
</reference>
<evidence type="ECO:0000313" key="2">
    <source>
        <dbReference type="Proteomes" id="UP000663848"/>
    </source>
</evidence>